<comment type="subcellular location">
    <subcellularLocation>
        <location evidence="1">Cell membrane</location>
        <topology evidence="1">Multi-pass membrane protein</topology>
    </subcellularLocation>
</comment>
<evidence type="ECO:0000256" key="6">
    <source>
        <dbReference type="ARBA" id="ARBA00023136"/>
    </source>
</evidence>
<feature type="transmembrane region" description="Helical" evidence="8">
    <location>
        <begin position="334"/>
        <end position="356"/>
    </location>
</feature>
<feature type="transmembrane region" description="Helical" evidence="8">
    <location>
        <begin position="226"/>
        <end position="246"/>
    </location>
</feature>
<evidence type="ECO:0000256" key="3">
    <source>
        <dbReference type="ARBA" id="ARBA00022475"/>
    </source>
</evidence>
<dbReference type="GO" id="GO:0005886">
    <property type="term" value="C:plasma membrane"/>
    <property type="evidence" value="ECO:0007669"/>
    <property type="project" value="UniProtKB-SubCell"/>
</dbReference>
<name>A0A1E8Q124_9MYCO</name>
<evidence type="ECO:0000256" key="8">
    <source>
        <dbReference type="SAM" id="Phobius"/>
    </source>
</evidence>
<proteinExistence type="inferred from homology"/>
<dbReference type="InterPro" id="IPR004869">
    <property type="entry name" value="MMPL_dom"/>
</dbReference>
<dbReference type="Proteomes" id="UP000178953">
    <property type="component" value="Unassembled WGS sequence"/>
</dbReference>
<feature type="transmembrane region" description="Helical" evidence="8">
    <location>
        <begin position="931"/>
        <end position="951"/>
    </location>
</feature>
<dbReference type="Pfam" id="PF03176">
    <property type="entry name" value="MMPL"/>
    <property type="match status" value="2"/>
</dbReference>
<organism evidence="10 11">
    <name type="scientific">Mycolicibacterium grossiae</name>
    <dbReference type="NCBI Taxonomy" id="1552759"/>
    <lineage>
        <taxon>Bacteria</taxon>
        <taxon>Bacillati</taxon>
        <taxon>Actinomycetota</taxon>
        <taxon>Actinomycetes</taxon>
        <taxon>Mycobacteriales</taxon>
        <taxon>Mycobacteriaceae</taxon>
        <taxon>Mycolicibacterium</taxon>
    </lineage>
</organism>
<accession>A0A1E8Q124</accession>
<dbReference type="InterPro" id="IPR050545">
    <property type="entry name" value="Mycobact_MmpL"/>
</dbReference>
<feature type="transmembrane region" description="Helical" evidence="8">
    <location>
        <begin position="833"/>
        <end position="852"/>
    </location>
</feature>
<evidence type="ECO:0000313" key="11">
    <source>
        <dbReference type="Proteomes" id="UP000178953"/>
    </source>
</evidence>
<evidence type="ECO:0000259" key="9">
    <source>
        <dbReference type="PROSITE" id="PS50156"/>
    </source>
</evidence>
<dbReference type="PANTHER" id="PTHR33406">
    <property type="entry name" value="MEMBRANE PROTEIN MJ1562-RELATED"/>
    <property type="match status" value="1"/>
</dbReference>
<dbReference type="InterPro" id="IPR000731">
    <property type="entry name" value="SSD"/>
</dbReference>
<dbReference type="EMBL" id="MCHX01000047">
    <property type="protein sequence ID" value="OFJ52117.1"/>
    <property type="molecule type" value="Genomic_DNA"/>
</dbReference>
<dbReference type="PANTHER" id="PTHR33406:SF6">
    <property type="entry name" value="MEMBRANE PROTEIN YDGH-RELATED"/>
    <property type="match status" value="1"/>
</dbReference>
<evidence type="ECO:0000256" key="5">
    <source>
        <dbReference type="ARBA" id="ARBA00022989"/>
    </source>
</evidence>
<feature type="transmembrane region" description="Helical" evidence="8">
    <location>
        <begin position="386"/>
        <end position="405"/>
    </location>
</feature>
<evidence type="ECO:0000256" key="7">
    <source>
        <dbReference type="SAM" id="MobiDB-lite"/>
    </source>
</evidence>
<evidence type="ECO:0000256" key="4">
    <source>
        <dbReference type="ARBA" id="ARBA00022692"/>
    </source>
</evidence>
<evidence type="ECO:0000256" key="1">
    <source>
        <dbReference type="ARBA" id="ARBA00004651"/>
    </source>
</evidence>
<gene>
    <name evidence="10" type="ORF">BEL07_19150</name>
</gene>
<feature type="region of interest" description="Disordered" evidence="7">
    <location>
        <begin position="1034"/>
        <end position="1054"/>
    </location>
</feature>
<keyword evidence="11" id="KW-1185">Reference proteome</keyword>
<sequence>MVFSRADIRGVSAHEAFESLGRFVVRRPLAIIASWIVLLITLFLLIDPLFVVSQKNPPDLLPKDSPILAAGDVMKNAFKEADGGNVAVVVLSNENGLGPADEDTYRKVVERLKADTENVKSTQDFISIPELREAMTSKDGKAWTLPISLDGTMGSGPGQEAYRNVIEEVKEAAAGSPLNVNVVGASATFEDLNKIGAEDQFIIEVSTVVTILTILIIVYRNLVAMLMPLITIGLSMGVAQQVVAGLGELGLPLGPQTMVLMTGMMMGAGVDYAVFLFSRYQECIRRGMNSDDSVIYAIASVGEVVVGSAATVALTFMGLSFATLGVFLTVGPSLAATILIAVLGALTILPSLMVLAGRRGWIKPRKDITGRFWRRSAVHIVRRPKLHLVASLVVLLALAGCASLIKYNYDDRRNLPDDAESNLGYDALTKHFPVSTTMQQFIMVHDPNVDLRSPKALADLEQMAQRISQVPGIDLVRGITRPTGEMLNEAKSTYQAGEVGSKLADASGLIATNDNNLNLLANGAHQLADVHQQFRTQLLGSMGSIREVFSGLIAIKNAMGDDVTFDDLEQQAKVLSNMRSVGDSLGDSLSQVTEAYRSSRSMLVALNGSVACNIDPNCVASRAELQRRVDGYNEADITYLEALSRGLRETKGTDRVDDVIRTTGTNLERAFAGLKALGIEDENDLDQKLGQLRDNVNKLADSSKQLADGVQLLVDQTRNIGGGLDQASGFLLAMKRDASDPSMSGFYIPPQILTQAEFKKAAQLFVSEDGHTVRYLVQTALNPFGVEAMDQVDDILAAAQSSKPNTTLANAQIDMVGFSSFNNDIRNHYNADLRYIIIMTLVVVFLILALILRAIVAPIYLVLSVVLSFVSAMGIGVLFFQFILGQDIYWSVAGMAFLVLVAVGADYNLLLISRIRDEAKLGVPSAVIKTVGATGGVITSAGLIFAASMLALTVSSLATVVQLGFIIGVGLLLDTFIVRTITVPAMAVLVGDGNWWPSKTPRQILEAARFHQRLAEKRSAAALRPEDQAWLDEHGDADTGPIWPGAGSDDDFDDDLDDGYVAAVHTARSVADAWDDRLR</sequence>
<comment type="similarity">
    <text evidence="2">Belongs to the resistance-nodulation-cell division (RND) (TC 2.A.6) family. MmpL subfamily.</text>
</comment>
<evidence type="ECO:0000256" key="2">
    <source>
        <dbReference type="ARBA" id="ARBA00010157"/>
    </source>
</evidence>
<feature type="transmembrane region" description="Helical" evidence="8">
    <location>
        <begin position="29"/>
        <end position="51"/>
    </location>
</feature>
<feature type="transmembrane region" description="Helical" evidence="8">
    <location>
        <begin position="888"/>
        <end position="910"/>
    </location>
</feature>
<evidence type="ECO:0000313" key="10">
    <source>
        <dbReference type="EMBL" id="OFJ52117.1"/>
    </source>
</evidence>
<dbReference type="PROSITE" id="PS50156">
    <property type="entry name" value="SSD"/>
    <property type="match status" value="1"/>
</dbReference>
<keyword evidence="5 8" id="KW-1133">Transmembrane helix</keyword>
<reference evidence="10 11" key="1">
    <citation type="submission" date="2016-09" db="EMBL/GenBank/DDBJ databases">
        <title>genome sequence of Mycobacterium sp. 739 SCH.</title>
        <authorList>
            <person name="Greninger A.L."/>
            <person name="Qin X."/>
            <person name="Jerome K."/>
            <person name="Vora S."/>
            <person name="Quinn K."/>
        </authorList>
    </citation>
    <scope>NUCLEOTIDE SEQUENCE [LARGE SCALE GENOMIC DNA]</scope>
    <source>
        <strain evidence="10 11">SCH</strain>
    </source>
</reference>
<feature type="transmembrane region" description="Helical" evidence="8">
    <location>
        <begin position="298"/>
        <end position="328"/>
    </location>
</feature>
<keyword evidence="4 8" id="KW-0812">Transmembrane</keyword>
<feature type="domain" description="SSD" evidence="9">
    <location>
        <begin position="862"/>
        <end position="988"/>
    </location>
</feature>
<feature type="transmembrane region" description="Helical" evidence="8">
    <location>
        <begin position="859"/>
        <end position="882"/>
    </location>
</feature>
<comment type="caution">
    <text evidence="10">The sequence shown here is derived from an EMBL/GenBank/DDBJ whole genome shotgun (WGS) entry which is preliminary data.</text>
</comment>
<dbReference type="AlphaFoldDB" id="A0A1E8Q124"/>
<dbReference type="SUPFAM" id="SSF82866">
    <property type="entry name" value="Multidrug efflux transporter AcrB transmembrane domain"/>
    <property type="match status" value="2"/>
</dbReference>
<dbReference type="OrthoDB" id="2365435at2"/>
<feature type="transmembrane region" description="Helical" evidence="8">
    <location>
        <begin position="201"/>
        <end position="219"/>
    </location>
</feature>
<feature type="transmembrane region" description="Helical" evidence="8">
    <location>
        <begin position="258"/>
        <end position="277"/>
    </location>
</feature>
<protein>
    <recommendedName>
        <fullName evidence="9">SSD domain-containing protein</fullName>
    </recommendedName>
</protein>
<feature type="transmembrane region" description="Helical" evidence="8">
    <location>
        <begin position="957"/>
        <end position="977"/>
    </location>
</feature>
<keyword evidence="6 8" id="KW-0472">Membrane</keyword>
<dbReference type="Gene3D" id="1.20.1640.10">
    <property type="entry name" value="Multidrug efflux transporter AcrB transmembrane domain"/>
    <property type="match status" value="2"/>
</dbReference>
<keyword evidence="3" id="KW-1003">Cell membrane</keyword>